<comment type="caution">
    <text evidence="4">The sequence shown here is derived from an EMBL/GenBank/DDBJ whole genome shotgun (WGS) entry which is preliminary data.</text>
</comment>
<dbReference type="Pfam" id="PF12796">
    <property type="entry name" value="Ank_2"/>
    <property type="match status" value="1"/>
</dbReference>
<dbReference type="Gene3D" id="1.25.40.20">
    <property type="entry name" value="Ankyrin repeat-containing domain"/>
    <property type="match status" value="2"/>
</dbReference>
<accession>A0AAV8VYR9</accession>
<dbReference type="Pfam" id="PF00023">
    <property type="entry name" value="Ank"/>
    <property type="match status" value="1"/>
</dbReference>
<keyword evidence="1" id="KW-0677">Repeat</keyword>
<dbReference type="PROSITE" id="PS50297">
    <property type="entry name" value="ANK_REP_REGION"/>
    <property type="match status" value="3"/>
</dbReference>
<feature type="repeat" description="ANK" evidence="3">
    <location>
        <begin position="169"/>
        <end position="201"/>
    </location>
</feature>
<organism evidence="4 5">
    <name type="scientific">Exocentrus adspersus</name>
    <dbReference type="NCBI Taxonomy" id="1586481"/>
    <lineage>
        <taxon>Eukaryota</taxon>
        <taxon>Metazoa</taxon>
        <taxon>Ecdysozoa</taxon>
        <taxon>Arthropoda</taxon>
        <taxon>Hexapoda</taxon>
        <taxon>Insecta</taxon>
        <taxon>Pterygota</taxon>
        <taxon>Neoptera</taxon>
        <taxon>Endopterygota</taxon>
        <taxon>Coleoptera</taxon>
        <taxon>Polyphaga</taxon>
        <taxon>Cucujiformia</taxon>
        <taxon>Chrysomeloidea</taxon>
        <taxon>Cerambycidae</taxon>
        <taxon>Lamiinae</taxon>
        <taxon>Acanthocinini</taxon>
        <taxon>Exocentrus</taxon>
    </lineage>
</organism>
<dbReference type="PROSITE" id="PS50088">
    <property type="entry name" value="ANK_REPEAT"/>
    <property type="match status" value="3"/>
</dbReference>
<dbReference type="PRINTS" id="PR01415">
    <property type="entry name" value="ANKYRIN"/>
</dbReference>
<keyword evidence="5" id="KW-1185">Reference proteome</keyword>
<evidence type="ECO:0000256" key="1">
    <source>
        <dbReference type="ARBA" id="ARBA00022737"/>
    </source>
</evidence>
<proteinExistence type="predicted"/>
<dbReference type="SUPFAM" id="SSF48403">
    <property type="entry name" value="Ankyrin repeat"/>
    <property type="match status" value="1"/>
</dbReference>
<keyword evidence="2 3" id="KW-0040">ANK repeat</keyword>
<dbReference type="InterPro" id="IPR002110">
    <property type="entry name" value="Ankyrin_rpt"/>
</dbReference>
<name>A0AAV8VYR9_9CUCU</name>
<dbReference type="InterPro" id="IPR036770">
    <property type="entry name" value="Ankyrin_rpt-contain_sf"/>
</dbReference>
<gene>
    <name evidence="4" type="ORF">NQ315_016931</name>
</gene>
<dbReference type="SMART" id="SM00248">
    <property type="entry name" value="ANK"/>
    <property type="match status" value="7"/>
</dbReference>
<sequence>MEHIMDLKHFILGEHVFLEIDPEYLGHHNDEITGDNTLLVYGVLKAVVEGNLKKVKYLVRQGNSININDSSGNTPLHVAVIKNNIEILDFLLSQDSIDLNLQNFCGETPLLLAIKEEKIDAAKKLIHAGANVNIPNNEDVTPLHLSVTHPDLAHLLIRCGAFLDAIDYSGDTPLHDATAEECLETVCMLLYYNAEANVRGVNNLTPFMKAIISKNVEIQTVLLDYVDDFNVETFDHLNTLILALTHKSPFVKEIIEGGADVNYAYGYDLVDMFAICLQVPNSHNFKLIWDKLRYDGDDMALGSVLGRICGTLNKENIKRYLDVIIESDNMAQVVDSVTTADDLYLVIVRFSHFYQVLSLDQLTRLVCRMLTYGYVATSYDMSKVFLHYGYCELFRILLHMDIKISGSRPPDTSRFIYDVNTKPKDLFRQLIEIIKTEYLHNVIYQLLDYCIYPKLANAYLNLSRADYVTTKILNMPKVPSLLELSRNISREFLIEKYGITNSRQFYTLVHCMDISTVYKEILSFERVMYKISKNV</sequence>
<evidence type="ECO:0000256" key="2">
    <source>
        <dbReference type="ARBA" id="ARBA00023043"/>
    </source>
</evidence>
<dbReference type="EMBL" id="JANEYG010000021">
    <property type="protein sequence ID" value="KAJ8919026.1"/>
    <property type="molecule type" value="Genomic_DNA"/>
</dbReference>
<dbReference type="PANTHER" id="PTHR24173:SF74">
    <property type="entry name" value="ANKYRIN REPEAT DOMAIN-CONTAINING PROTEIN 16"/>
    <property type="match status" value="1"/>
</dbReference>
<feature type="repeat" description="ANK" evidence="3">
    <location>
        <begin position="105"/>
        <end position="137"/>
    </location>
</feature>
<evidence type="ECO:0000313" key="4">
    <source>
        <dbReference type="EMBL" id="KAJ8919026.1"/>
    </source>
</evidence>
<feature type="repeat" description="ANK" evidence="3">
    <location>
        <begin position="71"/>
        <end position="93"/>
    </location>
</feature>
<evidence type="ECO:0000256" key="3">
    <source>
        <dbReference type="PROSITE-ProRule" id="PRU00023"/>
    </source>
</evidence>
<dbReference type="PANTHER" id="PTHR24173">
    <property type="entry name" value="ANKYRIN REPEAT CONTAINING"/>
    <property type="match status" value="1"/>
</dbReference>
<evidence type="ECO:0008006" key="6">
    <source>
        <dbReference type="Google" id="ProtNLM"/>
    </source>
</evidence>
<reference evidence="4 5" key="1">
    <citation type="journal article" date="2023" name="Insect Mol. Biol.">
        <title>Genome sequencing provides insights into the evolution of gene families encoding plant cell wall-degrading enzymes in longhorned beetles.</title>
        <authorList>
            <person name="Shin N.R."/>
            <person name="Okamura Y."/>
            <person name="Kirsch R."/>
            <person name="Pauchet Y."/>
        </authorList>
    </citation>
    <scope>NUCLEOTIDE SEQUENCE [LARGE SCALE GENOMIC DNA]</scope>
    <source>
        <strain evidence="4">EAD_L_NR</strain>
    </source>
</reference>
<dbReference type="AlphaFoldDB" id="A0AAV8VYR9"/>
<protein>
    <recommendedName>
        <fullName evidence="6">Ankyrin repeat-containing protein</fullName>
    </recommendedName>
</protein>
<dbReference type="Proteomes" id="UP001159042">
    <property type="component" value="Unassembled WGS sequence"/>
</dbReference>
<evidence type="ECO:0000313" key="5">
    <source>
        <dbReference type="Proteomes" id="UP001159042"/>
    </source>
</evidence>